<protein>
    <submittedName>
        <fullName evidence="1">Uncharacterized protein</fullName>
    </submittedName>
</protein>
<comment type="caution">
    <text evidence="1">The sequence shown here is derived from an EMBL/GenBank/DDBJ whole genome shotgun (WGS) entry which is preliminary data.</text>
</comment>
<reference evidence="1 2" key="1">
    <citation type="journal article" date="2020" name="Cell">
        <title>Large-Scale Comparative Analyses of Tick Genomes Elucidate Their Genetic Diversity and Vector Capacities.</title>
        <authorList>
            <consortium name="Tick Genome and Microbiome Consortium (TIGMIC)"/>
            <person name="Jia N."/>
            <person name="Wang J."/>
            <person name="Shi W."/>
            <person name="Du L."/>
            <person name="Sun Y."/>
            <person name="Zhan W."/>
            <person name="Jiang J.F."/>
            <person name="Wang Q."/>
            <person name="Zhang B."/>
            <person name="Ji P."/>
            <person name="Bell-Sakyi L."/>
            <person name="Cui X.M."/>
            <person name="Yuan T.T."/>
            <person name="Jiang B.G."/>
            <person name="Yang W.F."/>
            <person name="Lam T.T."/>
            <person name="Chang Q.C."/>
            <person name="Ding S.J."/>
            <person name="Wang X.J."/>
            <person name="Zhu J.G."/>
            <person name="Ruan X.D."/>
            <person name="Zhao L."/>
            <person name="Wei J.T."/>
            <person name="Ye R.Z."/>
            <person name="Que T.C."/>
            <person name="Du C.H."/>
            <person name="Zhou Y.H."/>
            <person name="Cheng J.X."/>
            <person name="Dai P.F."/>
            <person name="Guo W.B."/>
            <person name="Han X.H."/>
            <person name="Huang E.J."/>
            <person name="Li L.F."/>
            <person name="Wei W."/>
            <person name="Gao Y.C."/>
            <person name="Liu J.Z."/>
            <person name="Shao H.Z."/>
            <person name="Wang X."/>
            <person name="Wang C.C."/>
            <person name="Yang T.C."/>
            <person name="Huo Q.B."/>
            <person name="Li W."/>
            <person name="Chen H.Y."/>
            <person name="Chen S.E."/>
            <person name="Zhou L.G."/>
            <person name="Ni X.B."/>
            <person name="Tian J.H."/>
            <person name="Sheng Y."/>
            <person name="Liu T."/>
            <person name="Pan Y.S."/>
            <person name="Xia L.Y."/>
            <person name="Li J."/>
            <person name="Zhao F."/>
            <person name="Cao W.C."/>
        </authorList>
    </citation>
    <scope>NUCLEOTIDE SEQUENCE [LARGE SCALE GENOMIC DNA]</scope>
    <source>
        <strain evidence="1">Iper-2018</strain>
    </source>
</reference>
<evidence type="ECO:0000313" key="2">
    <source>
        <dbReference type="Proteomes" id="UP000805193"/>
    </source>
</evidence>
<sequence length="310" mass="34641">MRRGRILEHLLAVFARRVSCYQATIARLETPTSAHSIMQQQVKVVADQAEKDELAILALPLLAARLPLERYFLRGNGRARRSWRNHRPAASCPSDMVLLSMDDLGTTDSGTVYFGTDDMTTLGKHGPASDCHQEGGAGCGVNGKLCDGGFKRRRLGDNWEGLPPPPAAMFQPCPKLNTAGLLSPSDPQRNSRAANGPLSPRLLTSGRSFLTIRHNASIYHTEEWKPRGCTMYLPLSQDVMINTRNVDQLSFENDQFFLADGKGNYIGAKSGNAIHFWRYDTSTKRLFISQSILFLREQDHREALEQLEWL</sequence>
<keyword evidence="2" id="KW-1185">Reference proteome</keyword>
<organism evidence="1 2">
    <name type="scientific">Ixodes persulcatus</name>
    <name type="common">Taiga tick</name>
    <dbReference type="NCBI Taxonomy" id="34615"/>
    <lineage>
        <taxon>Eukaryota</taxon>
        <taxon>Metazoa</taxon>
        <taxon>Ecdysozoa</taxon>
        <taxon>Arthropoda</taxon>
        <taxon>Chelicerata</taxon>
        <taxon>Arachnida</taxon>
        <taxon>Acari</taxon>
        <taxon>Parasitiformes</taxon>
        <taxon>Ixodida</taxon>
        <taxon>Ixodoidea</taxon>
        <taxon>Ixodidae</taxon>
        <taxon>Ixodinae</taxon>
        <taxon>Ixodes</taxon>
    </lineage>
</organism>
<proteinExistence type="predicted"/>
<name>A0AC60QD51_IXOPE</name>
<evidence type="ECO:0000313" key="1">
    <source>
        <dbReference type="EMBL" id="KAG0432029.1"/>
    </source>
</evidence>
<dbReference type="Proteomes" id="UP000805193">
    <property type="component" value="Unassembled WGS sequence"/>
</dbReference>
<accession>A0AC60QD51</accession>
<dbReference type="EMBL" id="JABSTQ010009181">
    <property type="protein sequence ID" value="KAG0432029.1"/>
    <property type="molecule type" value="Genomic_DNA"/>
</dbReference>
<gene>
    <name evidence="1" type="ORF">HPB47_021218</name>
</gene>